<dbReference type="PANTHER" id="PTHR43060:SF15">
    <property type="entry name" value="3-HYDROXYISOBUTYRATE DEHYDROGENASE-LIKE 1, MITOCHONDRIAL-RELATED"/>
    <property type="match status" value="1"/>
</dbReference>
<dbReference type="Pfam" id="PF14833">
    <property type="entry name" value="NAD_binding_11"/>
    <property type="match status" value="1"/>
</dbReference>
<dbReference type="GO" id="GO:0016491">
    <property type="term" value="F:oxidoreductase activity"/>
    <property type="evidence" value="ECO:0007669"/>
    <property type="project" value="UniProtKB-KW"/>
</dbReference>
<dbReference type="AlphaFoldDB" id="A0A1W1XVB4"/>
<protein>
    <submittedName>
        <fullName evidence="7">3-hydroxyisobutyrate dehydrogenase</fullName>
    </submittedName>
</protein>
<evidence type="ECO:0000256" key="3">
    <source>
        <dbReference type="ARBA" id="ARBA00023027"/>
    </source>
</evidence>
<dbReference type="Gene3D" id="3.40.50.720">
    <property type="entry name" value="NAD(P)-binding Rossmann-like Domain"/>
    <property type="match status" value="1"/>
</dbReference>
<dbReference type="SUPFAM" id="SSF51735">
    <property type="entry name" value="NAD(P)-binding Rossmann-fold domains"/>
    <property type="match status" value="1"/>
</dbReference>
<organism evidence="7 8">
    <name type="scientific">Clostridium acidisoli DSM 12555</name>
    <dbReference type="NCBI Taxonomy" id="1121291"/>
    <lineage>
        <taxon>Bacteria</taxon>
        <taxon>Bacillati</taxon>
        <taxon>Bacillota</taxon>
        <taxon>Clostridia</taxon>
        <taxon>Eubacteriales</taxon>
        <taxon>Clostridiaceae</taxon>
        <taxon>Clostridium</taxon>
    </lineage>
</organism>
<sequence>MLQTNNINIGFIGTGVMGNSMASNLLKGGYNLYIYNRTKEKALSLIEKGATWKASVSELSKVSDVIITIVGYPSDVEEVYLGSNGILNNAKPGSFVIDMTTSKPSLAKKIYEIAKSKNVFALDAPVSGGDVGASEGTLSIMVGGDKEAFEHLKPIFELMGKNIVLQGTAGAGQHTKMCNQIAIASNIMGVCEAIAYAKNSGLDPETVLKSIGAGGAASWQLSSYAPRILKDDFKPGFYIKHFVKDMRIALEEADSMGLNTPALSLCKKLYDKLIAEGKEDLGTQALYQLYMD</sequence>
<evidence type="ECO:0000313" key="7">
    <source>
        <dbReference type="EMBL" id="SMC27784.1"/>
    </source>
</evidence>
<dbReference type="Gene3D" id="1.10.1040.10">
    <property type="entry name" value="N-(1-d-carboxylethyl)-l-norvaline Dehydrogenase, domain 2"/>
    <property type="match status" value="1"/>
</dbReference>
<dbReference type="Pfam" id="PF03446">
    <property type="entry name" value="NAD_binding_2"/>
    <property type="match status" value="1"/>
</dbReference>
<dbReference type="GO" id="GO:0051287">
    <property type="term" value="F:NAD binding"/>
    <property type="evidence" value="ECO:0007669"/>
    <property type="project" value="InterPro"/>
</dbReference>
<gene>
    <name evidence="7" type="ORF">SAMN02745134_03304</name>
</gene>
<dbReference type="GO" id="GO:0050661">
    <property type="term" value="F:NADP binding"/>
    <property type="evidence" value="ECO:0007669"/>
    <property type="project" value="InterPro"/>
</dbReference>
<dbReference type="Proteomes" id="UP000192468">
    <property type="component" value="Unassembled WGS sequence"/>
</dbReference>
<dbReference type="InterPro" id="IPR013328">
    <property type="entry name" value="6PGD_dom2"/>
</dbReference>
<keyword evidence="8" id="KW-1185">Reference proteome</keyword>
<dbReference type="EMBL" id="FWXH01000019">
    <property type="protein sequence ID" value="SMC27784.1"/>
    <property type="molecule type" value="Genomic_DNA"/>
</dbReference>
<feature type="active site" evidence="4">
    <location>
        <position position="176"/>
    </location>
</feature>
<dbReference type="InterPro" id="IPR008927">
    <property type="entry name" value="6-PGluconate_DH-like_C_sf"/>
</dbReference>
<accession>A0A1W1XVB4</accession>
<feature type="domain" description="6-phosphogluconate dehydrogenase NADP-binding" evidence="5">
    <location>
        <begin position="8"/>
        <end position="165"/>
    </location>
</feature>
<keyword evidence="2" id="KW-0560">Oxidoreductase</keyword>
<evidence type="ECO:0000256" key="1">
    <source>
        <dbReference type="ARBA" id="ARBA00009080"/>
    </source>
</evidence>
<dbReference type="InterPro" id="IPR036291">
    <property type="entry name" value="NAD(P)-bd_dom_sf"/>
</dbReference>
<evidence type="ECO:0000256" key="4">
    <source>
        <dbReference type="PIRSR" id="PIRSR000103-1"/>
    </source>
</evidence>
<keyword evidence="3" id="KW-0520">NAD</keyword>
<dbReference type="InterPro" id="IPR015815">
    <property type="entry name" value="HIBADH-related"/>
</dbReference>
<dbReference type="SUPFAM" id="SSF48179">
    <property type="entry name" value="6-phosphogluconate dehydrogenase C-terminal domain-like"/>
    <property type="match status" value="1"/>
</dbReference>
<evidence type="ECO:0000256" key="2">
    <source>
        <dbReference type="ARBA" id="ARBA00023002"/>
    </source>
</evidence>
<dbReference type="InterPro" id="IPR029154">
    <property type="entry name" value="HIBADH-like_NADP-bd"/>
</dbReference>
<proteinExistence type="inferred from homology"/>
<dbReference type="InterPro" id="IPR006115">
    <property type="entry name" value="6PGDH_NADP-bd"/>
</dbReference>
<evidence type="ECO:0000313" key="8">
    <source>
        <dbReference type="Proteomes" id="UP000192468"/>
    </source>
</evidence>
<dbReference type="PIRSF" id="PIRSF000103">
    <property type="entry name" value="HIBADH"/>
    <property type="match status" value="1"/>
</dbReference>
<dbReference type="RefSeq" id="WP_084117328.1">
    <property type="nucleotide sequence ID" value="NZ_FWXH01000019.1"/>
</dbReference>
<feature type="domain" description="3-hydroxyisobutyrate dehydrogenase-like NAD-binding" evidence="6">
    <location>
        <begin position="170"/>
        <end position="290"/>
    </location>
</feature>
<evidence type="ECO:0000259" key="6">
    <source>
        <dbReference type="Pfam" id="PF14833"/>
    </source>
</evidence>
<dbReference type="OrthoDB" id="9786703at2"/>
<name>A0A1W1XVB4_9CLOT</name>
<comment type="similarity">
    <text evidence="1">Belongs to the HIBADH-related family.</text>
</comment>
<dbReference type="STRING" id="1121291.SAMN02745134_03304"/>
<dbReference type="PANTHER" id="PTHR43060">
    <property type="entry name" value="3-HYDROXYISOBUTYRATE DEHYDROGENASE-LIKE 1, MITOCHONDRIAL-RELATED"/>
    <property type="match status" value="1"/>
</dbReference>
<reference evidence="7 8" key="1">
    <citation type="submission" date="2017-04" db="EMBL/GenBank/DDBJ databases">
        <authorList>
            <person name="Afonso C.L."/>
            <person name="Miller P.J."/>
            <person name="Scott M.A."/>
            <person name="Spackman E."/>
            <person name="Goraichik I."/>
            <person name="Dimitrov K.M."/>
            <person name="Suarez D.L."/>
            <person name="Swayne D.E."/>
        </authorList>
    </citation>
    <scope>NUCLEOTIDE SEQUENCE [LARGE SCALE GENOMIC DNA]</scope>
    <source>
        <strain evidence="7 8">DSM 12555</strain>
    </source>
</reference>
<evidence type="ECO:0000259" key="5">
    <source>
        <dbReference type="Pfam" id="PF03446"/>
    </source>
</evidence>